<evidence type="ECO:0000313" key="2">
    <source>
        <dbReference type="EMBL" id="MEJ5975182.1"/>
    </source>
</evidence>
<dbReference type="EMBL" id="JBBHJZ010000001">
    <property type="protein sequence ID" value="MEJ5975182.1"/>
    <property type="molecule type" value="Genomic_DNA"/>
</dbReference>
<protein>
    <submittedName>
        <fullName evidence="2">Uncharacterized protein</fullName>
    </submittedName>
</protein>
<proteinExistence type="predicted"/>
<evidence type="ECO:0000313" key="3">
    <source>
        <dbReference type="Proteomes" id="UP001361239"/>
    </source>
</evidence>
<feature type="transmembrane region" description="Helical" evidence="1">
    <location>
        <begin position="30"/>
        <end position="53"/>
    </location>
</feature>
<comment type="caution">
    <text evidence="2">The sequence shown here is derived from an EMBL/GenBank/DDBJ whole genome shotgun (WGS) entry which is preliminary data.</text>
</comment>
<evidence type="ECO:0000256" key="1">
    <source>
        <dbReference type="SAM" id="Phobius"/>
    </source>
</evidence>
<keyword evidence="1" id="KW-0812">Transmembrane</keyword>
<organism evidence="2 3">
    <name type="scientific">Novosphingobium anseongense</name>
    <dbReference type="NCBI Taxonomy" id="3133436"/>
    <lineage>
        <taxon>Bacteria</taxon>
        <taxon>Pseudomonadati</taxon>
        <taxon>Pseudomonadota</taxon>
        <taxon>Alphaproteobacteria</taxon>
        <taxon>Sphingomonadales</taxon>
        <taxon>Sphingomonadaceae</taxon>
        <taxon>Novosphingobium</taxon>
    </lineage>
</organism>
<keyword evidence="3" id="KW-1185">Reference proteome</keyword>
<keyword evidence="1" id="KW-1133">Transmembrane helix</keyword>
<dbReference type="Proteomes" id="UP001361239">
    <property type="component" value="Unassembled WGS sequence"/>
</dbReference>
<name>A0ABU8RQ71_9SPHN</name>
<dbReference type="RefSeq" id="WP_339585149.1">
    <property type="nucleotide sequence ID" value="NZ_JBBHJZ010000001.1"/>
</dbReference>
<keyword evidence="1" id="KW-0472">Membrane</keyword>
<accession>A0ABU8RQ71</accession>
<sequence length="182" mass="19874">MPQDESIAARTLERPIGIEARHLAPASSGWLRTSLTVVLIGGPLMAALLGWLGGGDEKIFAARGQQVSLAVETPDILRSGNWFETRVVVEPRADINDLAIAIDQPLWRGMSIDTTVPDAEKVDTLDDRFTYSFGPIKAGERFVLKIDGQIQPRGLRRLEGKVAVLDGERRLIEVPIAVTVLP</sequence>
<gene>
    <name evidence="2" type="ORF">WG901_00915</name>
</gene>
<reference evidence="2 3" key="1">
    <citation type="submission" date="2024-03" db="EMBL/GenBank/DDBJ databases">
        <authorList>
            <person name="Jo J.-H."/>
        </authorList>
    </citation>
    <scope>NUCLEOTIDE SEQUENCE [LARGE SCALE GENOMIC DNA]</scope>
    <source>
        <strain evidence="2 3">PS1R-30</strain>
    </source>
</reference>